<dbReference type="InterPro" id="IPR039421">
    <property type="entry name" value="Type_1_exporter"/>
</dbReference>
<dbReference type="InterPro" id="IPR003593">
    <property type="entry name" value="AAA+_ATPase"/>
</dbReference>
<evidence type="ECO:0000256" key="1">
    <source>
        <dbReference type="ARBA" id="ARBA00004651"/>
    </source>
</evidence>
<keyword evidence="5 7" id="KW-1133">Transmembrane helix</keyword>
<evidence type="ECO:0000259" key="9">
    <source>
        <dbReference type="PROSITE" id="PS50929"/>
    </source>
</evidence>
<comment type="caution">
    <text evidence="10">The sequence shown here is derived from an EMBL/GenBank/DDBJ whole genome shotgun (WGS) entry which is preliminary data.</text>
</comment>
<dbReference type="SUPFAM" id="SSF90123">
    <property type="entry name" value="ABC transporter transmembrane region"/>
    <property type="match status" value="1"/>
</dbReference>
<dbReference type="Proteomes" id="UP001549363">
    <property type="component" value="Unassembled WGS sequence"/>
</dbReference>
<dbReference type="PANTHER" id="PTHR43394">
    <property type="entry name" value="ATP-DEPENDENT PERMEASE MDL1, MITOCHONDRIAL"/>
    <property type="match status" value="1"/>
</dbReference>
<dbReference type="SMART" id="SM00382">
    <property type="entry name" value="AAA"/>
    <property type="match status" value="1"/>
</dbReference>
<dbReference type="CDD" id="cd03254">
    <property type="entry name" value="ABCC_Glucan_exporter_like"/>
    <property type="match status" value="1"/>
</dbReference>
<feature type="transmembrane region" description="Helical" evidence="7">
    <location>
        <begin position="59"/>
        <end position="82"/>
    </location>
</feature>
<protein>
    <submittedName>
        <fullName evidence="10">ATP-binding cassette subfamily B multidrug efflux pump</fullName>
    </submittedName>
</protein>
<keyword evidence="11" id="KW-1185">Reference proteome</keyword>
<dbReference type="InterPro" id="IPR003439">
    <property type="entry name" value="ABC_transporter-like_ATP-bd"/>
</dbReference>
<accession>A0ABV2PF59</accession>
<dbReference type="InterPro" id="IPR017871">
    <property type="entry name" value="ABC_transporter-like_CS"/>
</dbReference>
<dbReference type="Pfam" id="PF00664">
    <property type="entry name" value="ABC_membrane"/>
    <property type="match status" value="1"/>
</dbReference>
<dbReference type="EMBL" id="JBEPSB010000002">
    <property type="protein sequence ID" value="MET4559555.1"/>
    <property type="molecule type" value="Genomic_DNA"/>
</dbReference>
<evidence type="ECO:0000256" key="5">
    <source>
        <dbReference type="ARBA" id="ARBA00022989"/>
    </source>
</evidence>
<feature type="transmembrane region" description="Helical" evidence="7">
    <location>
        <begin position="135"/>
        <end position="155"/>
    </location>
</feature>
<gene>
    <name evidence="10" type="ORF">ABIA69_000698</name>
</gene>
<feature type="transmembrane region" description="Helical" evidence="7">
    <location>
        <begin position="161"/>
        <end position="178"/>
    </location>
</feature>
<dbReference type="GO" id="GO:0005524">
    <property type="term" value="F:ATP binding"/>
    <property type="evidence" value="ECO:0007669"/>
    <property type="project" value="UniProtKB-KW"/>
</dbReference>
<dbReference type="InterPro" id="IPR011527">
    <property type="entry name" value="ABC1_TM_dom"/>
</dbReference>
<keyword evidence="3" id="KW-0547">Nucleotide-binding</keyword>
<evidence type="ECO:0000256" key="4">
    <source>
        <dbReference type="ARBA" id="ARBA00022840"/>
    </source>
</evidence>
<feature type="domain" description="ABC transmembrane type-1" evidence="9">
    <location>
        <begin position="19"/>
        <end position="306"/>
    </location>
</feature>
<dbReference type="RefSeq" id="WP_354470935.1">
    <property type="nucleotide sequence ID" value="NZ_JBEPSB010000002.1"/>
</dbReference>
<proteinExistence type="predicted"/>
<evidence type="ECO:0000256" key="6">
    <source>
        <dbReference type="ARBA" id="ARBA00023136"/>
    </source>
</evidence>
<dbReference type="InterPro" id="IPR036640">
    <property type="entry name" value="ABC1_TM_sf"/>
</dbReference>
<evidence type="ECO:0000256" key="3">
    <source>
        <dbReference type="ARBA" id="ARBA00022741"/>
    </source>
</evidence>
<dbReference type="Gene3D" id="1.20.1560.10">
    <property type="entry name" value="ABC transporter type 1, transmembrane domain"/>
    <property type="match status" value="1"/>
</dbReference>
<dbReference type="SUPFAM" id="SSF52540">
    <property type="entry name" value="P-loop containing nucleoside triphosphate hydrolases"/>
    <property type="match status" value="1"/>
</dbReference>
<keyword evidence="6 7" id="KW-0472">Membrane</keyword>
<dbReference type="InterPro" id="IPR027417">
    <property type="entry name" value="P-loop_NTPase"/>
</dbReference>
<evidence type="ECO:0000256" key="7">
    <source>
        <dbReference type="SAM" id="Phobius"/>
    </source>
</evidence>
<evidence type="ECO:0000256" key="2">
    <source>
        <dbReference type="ARBA" id="ARBA00022692"/>
    </source>
</evidence>
<evidence type="ECO:0000313" key="11">
    <source>
        <dbReference type="Proteomes" id="UP001549363"/>
    </source>
</evidence>
<organism evidence="10 11">
    <name type="scientific">Lysinibacillus parviboronicapiens</name>
    <dbReference type="NCBI Taxonomy" id="436516"/>
    <lineage>
        <taxon>Bacteria</taxon>
        <taxon>Bacillati</taxon>
        <taxon>Bacillota</taxon>
        <taxon>Bacilli</taxon>
        <taxon>Bacillales</taxon>
        <taxon>Bacillaceae</taxon>
        <taxon>Lysinibacillus</taxon>
    </lineage>
</organism>
<reference evidence="10 11" key="1">
    <citation type="submission" date="2024-06" db="EMBL/GenBank/DDBJ databases">
        <title>Sorghum-associated microbial communities from plants grown in Nebraska, USA.</title>
        <authorList>
            <person name="Schachtman D."/>
        </authorList>
    </citation>
    <scope>NUCLEOTIDE SEQUENCE [LARGE SCALE GENOMIC DNA]</scope>
    <source>
        <strain evidence="10 11">736</strain>
    </source>
</reference>
<keyword evidence="2 7" id="KW-0812">Transmembrane</keyword>
<evidence type="ECO:0000313" key="10">
    <source>
        <dbReference type="EMBL" id="MET4559555.1"/>
    </source>
</evidence>
<comment type="subcellular location">
    <subcellularLocation>
        <location evidence="1">Cell membrane</location>
        <topology evidence="1">Multi-pass membrane protein</topology>
    </subcellularLocation>
</comment>
<dbReference type="PROSITE" id="PS00211">
    <property type="entry name" value="ABC_TRANSPORTER_1"/>
    <property type="match status" value="1"/>
</dbReference>
<dbReference type="PROSITE" id="PS50893">
    <property type="entry name" value="ABC_TRANSPORTER_2"/>
    <property type="match status" value="1"/>
</dbReference>
<dbReference type="Pfam" id="PF00005">
    <property type="entry name" value="ABC_tran"/>
    <property type="match status" value="1"/>
</dbReference>
<feature type="domain" description="ABC transporter" evidence="8">
    <location>
        <begin position="337"/>
        <end position="571"/>
    </location>
</feature>
<evidence type="ECO:0000259" key="8">
    <source>
        <dbReference type="PROSITE" id="PS50893"/>
    </source>
</evidence>
<keyword evidence="4 10" id="KW-0067">ATP-binding</keyword>
<dbReference type="CDD" id="cd18544">
    <property type="entry name" value="ABC_6TM_TmrA_like"/>
    <property type="match status" value="1"/>
</dbReference>
<dbReference type="PANTHER" id="PTHR43394:SF1">
    <property type="entry name" value="ATP-BINDING CASSETTE SUB-FAMILY B MEMBER 10, MITOCHONDRIAL"/>
    <property type="match status" value="1"/>
</dbReference>
<dbReference type="PROSITE" id="PS50929">
    <property type="entry name" value="ABC_TM1F"/>
    <property type="match status" value="1"/>
</dbReference>
<sequence length="578" mass="65746">MSTSKRLINYAMYFKKPILLGLFFLTIAVFTELVGPFIAKHIIDNYMTIGQLEIKPITWLLILYFTLAVATAILRYFMYIYLQMGANRVVQKLRKDVFEHIQTLPIQYFDNLPAGKIVARVTNDTEAVRNLYVQVLSNFVTSLISIIGVYIALFILNWKMALIALIMVPIIYVWMILYRKFAAKYNDVIRTKIADINAMINESIQGMTIIQAFRREQQMTKEFDDMNNEHYAYERKLLFLDSATSFNLVNTLRLIMFTIFIFYFGTQSITTMEVISAGTLYAFVDYLTKLFNPITNIVNQFSQLERSLVAGKRVFEVLDINGEPVSEERLPRYKGNVVFEDVSFAYKNDEYVLKNLSFEAHQGETIALVGHTGSGKSSIMNLLFRFYNPSKGKITIDGVDITAVPRQTMREHMGIVLQDPYLFTGTIASNVSLNNPKISQQKIEASLNAVGGERVLANLPKGYDEPVIEKGSTLSSGQRQLISFARALAFDPAILILDEATSNIDTETEEIIQHAMDVLKKGRTTFIIAHRLSTIKNADRILVLKRGEIVERGTHDELLAHGGIYEKMYQMQANSLNS</sequence>
<feature type="transmembrane region" description="Helical" evidence="7">
    <location>
        <begin position="20"/>
        <end position="39"/>
    </location>
</feature>
<name>A0ABV2PF59_9BACI</name>
<dbReference type="Gene3D" id="3.40.50.300">
    <property type="entry name" value="P-loop containing nucleotide triphosphate hydrolases"/>
    <property type="match status" value="1"/>
</dbReference>